<dbReference type="InterPro" id="IPR012340">
    <property type="entry name" value="NA-bd_OB-fold"/>
</dbReference>
<sequence length="135" mass="14793">MPQQTDPAYATRLSSVPEYSVGSKVRVAGRILSYDSSNVTILLVDGRIGIRINVSLCLADDSHAWLSSKLAQVMIIGHLEQPDVSNMPPRTAKNGLFDVTIVQSVVMNAILVNPVPELDIGLWNASLDEMERVYQ</sequence>
<protein>
    <recommendedName>
        <fullName evidence="3">CST complex subunit Ten1</fullName>
    </recommendedName>
</protein>
<dbReference type="OrthoDB" id="3258172at2759"/>
<evidence type="ECO:0000313" key="2">
    <source>
        <dbReference type="Proteomes" id="UP000305067"/>
    </source>
</evidence>
<dbReference type="Gene3D" id="2.40.50.140">
    <property type="entry name" value="Nucleic acid-binding proteins"/>
    <property type="match status" value="1"/>
</dbReference>
<accession>A0A5C3QCV6</accession>
<dbReference type="EMBL" id="ML178836">
    <property type="protein sequence ID" value="TFK98889.1"/>
    <property type="molecule type" value="Genomic_DNA"/>
</dbReference>
<organism evidence="1 2">
    <name type="scientific">Pterulicium gracile</name>
    <dbReference type="NCBI Taxonomy" id="1884261"/>
    <lineage>
        <taxon>Eukaryota</taxon>
        <taxon>Fungi</taxon>
        <taxon>Dikarya</taxon>
        <taxon>Basidiomycota</taxon>
        <taxon>Agaricomycotina</taxon>
        <taxon>Agaricomycetes</taxon>
        <taxon>Agaricomycetidae</taxon>
        <taxon>Agaricales</taxon>
        <taxon>Pleurotineae</taxon>
        <taxon>Pterulaceae</taxon>
        <taxon>Pterulicium</taxon>
    </lineage>
</organism>
<evidence type="ECO:0008006" key="3">
    <source>
        <dbReference type="Google" id="ProtNLM"/>
    </source>
</evidence>
<dbReference type="AlphaFoldDB" id="A0A5C3QCV6"/>
<name>A0A5C3QCV6_9AGAR</name>
<keyword evidence="2" id="KW-1185">Reference proteome</keyword>
<reference evidence="1 2" key="1">
    <citation type="journal article" date="2019" name="Nat. Ecol. Evol.">
        <title>Megaphylogeny resolves global patterns of mushroom evolution.</title>
        <authorList>
            <person name="Varga T."/>
            <person name="Krizsan K."/>
            <person name="Foldi C."/>
            <person name="Dima B."/>
            <person name="Sanchez-Garcia M."/>
            <person name="Sanchez-Ramirez S."/>
            <person name="Szollosi G.J."/>
            <person name="Szarkandi J.G."/>
            <person name="Papp V."/>
            <person name="Albert L."/>
            <person name="Andreopoulos W."/>
            <person name="Angelini C."/>
            <person name="Antonin V."/>
            <person name="Barry K.W."/>
            <person name="Bougher N.L."/>
            <person name="Buchanan P."/>
            <person name="Buyck B."/>
            <person name="Bense V."/>
            <person name="Catcheside P."/>
            <person name="Chovatia M."/>
            <person name="Cooper J."/>
            <person name="Damon W."/>
            <person name="Desjardin D."/>
            <person name="Finy P."/>
            <person name="Geml J."/>
            <person name="Haridas S."/>
            <person name="Hughes K."/>
            <person name="Justo A."/>
            <person name="Karasinski D."/>
            <person name="Kautmanova I."/>
            <person name="Kiss B."/>
            <person name="Kocsube S."/>
            <person name="Kotiranta H."/>
            <person name="LaButti K.M."/>
            <person name="Lechner B.E."/>
            <person name="Liimatainen K."/>
            <person name="Lipzen A."/>
            <person name="Lukacs Z."/>
            <person name="Mihaltcheva S."/>
            <person name="Morgado L.N."/>
            <person name="Niskanen T."/>
            <person name="Noordeloos M.E."/>
            <person name="Ohm R.A."/>
            <person name="Ortiz-Santana B."/>
            <person name="Ovrebo C."/>
            <person name="Racz N."/>
            <person name="Riley R."/>
            <person name="Savchenko A."/>
            <person name="Shiryaev A."/>
            <person name="Soop K."/>
            <person name="Spirin V."/>
            <person name="Szebenyi C."/>
            <person name="Tomsovsky M."/>
            <person name="Tulloss R.E."/>
            <person name="Uehling J."/>
            <person name="Grigoriev I.V."/>
            <person name="Vagvolgyi C."/>
            <person name="Papp T."/>
            <person name="Martin F.M."/>
            <person name="Miettinen O."/>
            <person name="Hibbett D.S."/>
            <person name="Nagy L.G."/>
        </authorList>
    </citation>
    <scope>NUCLEOTIDE SEQUENCE [LARGE SCALE GENOMIC DNA]</scope>
    <source>
        <strain evidence="1 2">CBS 309.79</strain>
    </source>
</reference>
<evidence type="ECO:0000313" key="1">
    <source>
        <dbReference type="EMBL" id="TFK98889.1"/>
    </source>
</evidence>
<dbReference type="Proteomes" id="UP000305067">
    <property type="component" value="Unassembled WGS sequence"/>
</dbReference>
<proteinExistence type="predicted"/>
<gene>
    <name evidence="1" type="ORF">BDV98DRAFT_571914</name>
</gene>